<reference evidence="1 2" key="1">
    <citation type="submission" date="2015-10" db="EMBL/GenBank/DDBJ databases">
        <title>Genome analyses suggest a sexual origin of heterokaryosis in a supposedly ancient asexual fungus.</title>
        <authorList>
            <person name="Ropars J."/>
            <person name="Sedzielewska K."/>
            <person name="Noel J."/>
            <person name="Charron P."/>
            <person name="Farinelli L."/>
            <person name="Marton T."/>
            <person name="Kruger M."/>
            <person name="Pelin A."/>
            <person name="Brachmann A."/>
            <person name="Corradi N."/>
        </authorList>
    </citation>
    <scope>NUCLEOTIDE SEQUENCE [LARGE SCALE GENOMIC DNA]</scope>
    <source>
        <strain evidence="1 2">A4</strain>
    </source>
</reference>
<keyword evidence="2" id="KW-1185">Reference proteome</keyword>
<organism evidence="1 2">
    <name type="scientific">Rhizophagus irregularis</name>
    <dbReference type="NCBI Taxonomy" id="588596"/>
    <lineage>
        <taxon>Eukaryota</taxon>
        <taxon>Fungi</taxon>
        <taxon>Fungi incertae sedis</taxon>
        <taxon>Mucoromycota</taxon>
        <taxon>Glomeromycotina</taxon>
        <taxon>Glomeromycetes</taxon>
        <taxon>Glomerales</taxon>
        <taxon>Glomeraceae</taxon>
        <taxon>Rhizophagus</taxon>
    </lineage>
</organism>
<name>A0A2I1GFF8_9GLOM</name>
<comment type="caution">
    <text evidence="1">The sequence shown here is derived from an EMBL/GenBank/DDBJ whole genome shotgun (WGS) entry which is preliminary data.</text>
</comment>
<gene>
    <name evidence="1" type="ORF">RhiirA4_459909</name>
</gene>
<evidence type="ECO:0000313" key="1">
    <source>
        <dbReference type="EMBL" id="PKY45356.1"/>
    </source>
</evidence>
<dbReference type="EMBL" id="LLXI01000378">
    <property type="protein sequence ID" value="PKY45356.1"/>
    <property type="molecule type" value="Genomic_DNA"/>
</dbReference>
<accession>A0A2I1GFF8</accession>
<sequence length="64" mass="7369">MSVWIKKLQNSINNIIDIFGKELYETENLLPIDIFNEFVVCRLGGNYGSDYACAFLHVFIPDLN</sequence>
<proteinExistence type="predicted"/>
<evidence type="ECO:0000313" key="2">
    <source>
        <dbReference type="Proteomes" id="UP000234323"/>
    </source>
</evidence>
<dbReference type="AlphaFoldDB" id="A0A2I1GFF8"/>
<protein>
    <submittedName>
        <fullName evidence="1">Uncharacterized protein</fullName>
    </submittedName>
</protein>
<dbReference type="Proteomes" id="UP000234323">
    <property type="component" value="Unassembled WGS sequence"/>
</dbReference>